<accession>A0ACC1PGF7</accession>
<name>A0ACC1PGF7_9PEZI</name>
<protein>
    <submittedName>
        <fullName evidence="1">Uncharacterized protein</fullName>
    </submittedName>
</protein>
<sequence>MTEATASPTSSCGEPRHSVEPDEGDALLQARKLQAEVEQFAEHLADVYEDYFQEFPKYMHVSFYHDVLAEIENLERDMNSQDPLSTHRISSSNFPYLHAVWNTAKRSKNIVKLRHPVFSGPFKRRILAPGVRLKDIMSQGGSEPKRNQSGRSTRIDVICDGGLTWYKVSTITNRRLLFDMAKEAVYCGESDDSESEGGVTQYFSDIPLVKLARSLKTIAEGHQIRNSTPTPTLVLPRIFEGESIEIDKIVKFCRDMGVSVSCGNAMPSPSPLSKDLLYEMVPNPKRRITSELNIDTSVLVALTSDISHLQVTVESWFGQSQKDHIDLEANDPLIPQLCSLLNCHTLVCTKQAARSLARIVHTMGTAAENARAHLLLTPDHSTSREQRVEAFRALSIHKDSIPLQLQLPIRIVDPETRLNDCQDHLTSPLQETLQILAQPGRSVFYSGWVSGLTTVTCNVSWQCGFGSPAFFIPLIILLRSNLFDSI</sequence>
<proteinExistence type="predicted"/>
<keyword evidence="2" id="KW-1185">Reference proteome</keyword>
<comment type="caution">
    <text evidence="1">The sequence shown here is derived from an EMBL/GenBank/DDBJ whole genome shotgun (WGS) entry which is preliminary data.</text>
</comment>
<evidence type="ECO:0000313" key="1">
    <source>
        <dbReference type="EMBL" id="KAJ2992185.1"/>
    </source>
</evidence>
<gene>
    <name evidence="1" type="ORF">NUW58_g2252</name>
</gene>
<evidence type="ECO:0000313" key="2">
    <source>
        <dbReference type="Proteomes" id="UP001143856"/>
    </source>
</evidence>
<reference evidence="1" key="1">
    <citation type="submission" date="2022-10" db="EMBL/GenBank/DDBJ databases">
        <title>Genome Sequence of Xylaria curta.</title>
        <authorList>
            <person name="Buettner E."/>
        </authorList>
    </citation>
    <scope>NUCLEOTIDE SEQUENCE</scope>
    <source>
        <strain evidence="1">Babe10</strain>
    </source>
</reference>
<organism evidence="1 2">
    <name type="scientific">Xylaria curta</name>
    <dbReference type="NCBI Taxonomy" id="42375"/>
    <lineage>
        <taxon>Eukaryota</taxon>
        <taxon>Fungi</taxon>
        <taxon>Dikarya</taxon>
        <taxon>Ascomycota</taxon>
        <taxon>Pezizomycotina</taxon>
        <taxon>Sordariomycetes</taxon>
        <taxon>Xylariomycetidae</taxon>
        <taxon>Xylariales</taxon>
        <taxon>Xylariaceae</taxon>
        <taxon>Xylaria</taxon>
    </lineage>
</organism>
<dbReference type="EMBL" id="JAPDGR010000284">
    <property type="protein sequence ID" value="KAJ2992185.1"/>
    <property type="molecule type" value="Genomic_DNA"/>
</dbReference>
<dbReference type="Proteomes" id="UP001143856">
    <property type="component" value="Unassembled WGS sequence"/>
</dbReference>